<feature type="region of interest" description="Disordered" evidence="1">
    <location>
        <begin position="1"/>
        <end position="133"/>
    </location>
</feature>
<evidence type="ECO:0000256" key="1">
    <source>
        <dbReference type="SAM" id="MobiDB-lite"/>
    </source>
</evidence>
<keyword evidence="3" id="KW-1185">Reference proteome</keyword>
<gene>
    <name evidence="2" type="ORF">A4U43_C02F920</name>
</gene>
<dbReference type="Gramene" id="ONK76891">
    <property type="protein sequence ID" value="ONK76891"/>
    <property type="gene ID" value="A4U43_C02F920"/>
</dbReference>
<evidence type="ECO:0000313" key="2">
    <source>
        <dbReference type="EMBL" id="ONK76891.1"/>
    </source>
</evidence>
<evidence type="ECO:0000313" key="3">
    <source>
        <dbReference type="Proteomes" id="UP000243459"/>
    </source>
</evidence>
<name>A0A5P1FJP9_ASPOF</name>
<dbReference type="EMBL" id="CM007382">
    <property type="protein sequence ID" value="ONK76891.1"/>
    <property type="molecule type" value="Genomic_DNA"/>
</dbReference>
<sequence>MNPSASPSNLPIGPTHNGHIIVDASTSRPNDFEQFPITHHRSPPIEASDTSCSATLSPPPPPALPSPASPSSASPSRTTPSYYTNIVLRKEGRGRRHPGNSPRDNNSSCLSRLNSPFDRRADDMGVWGGNKGL</sequence>
<protein>
    <submittedName>
        <fullName evidence="2">Uncharacterized protein</fullName>
    </submittedName>
</protein>
<accession>A0A5P1FJP9</accession>
<reference evidence="3" key="1">
    <citation type="journal article" date="2017" name="Nat. Commun.">
        <title>The asparagus genome sheds light on the origin and evolution of a young Y chromosome.</title>
        <authorList>
            <person name="Harkess A."/>
            <person name="Zhou J."/>
            <person name="Xu C."/>
            <person name="Bowers J.E."/>
            <person name="Van der Hulst R."/>
            <person name="Ayyampalayam S."/>
            <person name="Mercati F."/>
            <person name="Riccardi P."/>
            <person name="McKain M.R."/>
            <person name="Kakrana A."/>
            <person name="Tang H."/>
            <person name="Ray J."/>
            <person name="Groenendijk J."/>
            <person name="Arikit S."/>
            <person name="Mathioni S.M."/>
            <person name="Nakano M."/>
            <person name="Shan H."/>
            <person name="Telgmann-Rauber A."/>
            <person name="Kanno A."/>
            <person name="Yue Z."/>
            <person name="Chen H."/>
            <person name="Li W."/>
            <person name="Chen Y."/>
            <person name="Xu X."/>
            <person name="Zhang Y."/>
            <person name="Luo S."/>
            <person name="Chen H."/>
            <person name="Gao J."/>
            <person name="Mao Z."/>
            <person name="Pires J.C."/>
            <person name="Luo M."/>
            <person name="Kudrna D."/>
            <person name="Wing R.A."/>
            <person name="Meyers B.C."/>
            <person name="Yi K."/>
            <person name="Kong H."/>
            <person name="Lavrijsen P."/>
            <person name="Sunseri F."/>
            <person name="Falavigna A."/>
            <person name="Ye Y."/>
            <person name="Leebens-Mack J.H."/>
            <person name="Chen G."/>
        </authorList>
    </citation>
    <scope>NUCLEOTIDE SEQUENCE [LARGE SCALE GENOMIC DNA]</scope>
    <source>
        <strain evidence="3">cv. DH0086</strain>
    </source>
</reference>
<organism evidence="2 3">
    <name type="scientific">Asparagus officinalis</name>
    <name type="common">Garden asparagus</name>
    <dbReference type="NCBI Taxonomy" id="4686"/>
    <lineage>
        <taxon>Eukaryota</taxon>
        <taxon>Viridiplantae</taxon>
        <taxon>Streptophyta</taxon>
        <taxon>Embryophyta</taxon>
        <taxon>Tracheophyta</taxon>
        <taxon>Spermatophyta</taxon>
        <taxon>Magnoliopsida</taxon>
        <taxon>Liliopsida</taxon>
        <taxon>Asparagales</taxon>
        <taxon>Asparagaceae</taxon>
        <taxon>Asparagoideae</taxon>
        <taxon>Asparagus</taxon>
    </lineage>
</organism>
<proteinExistence type="predicted"/>
<dbReference type="AlphaFoldDB" id="A0A5P1FJP9"/>
<feature type="compositionally biased region" description="Low complexity" evidence="1">
    <location>
        <begin position="69"/>
        <end position="81"/>
    </location>
</feature>
<feature type="compositionally biased region" description="Polar residues" evidence="1">
    <location>
        <begin position="102"/>
        <end position="114"/>
    </location>
</feature>
<feature type="compositionally biased region" description="Pro residues" evidence="1">
    <location>
        <begin position="57"/>
        <end position="68"/>
    </location>
</feature>
<dbReference type="Proteomes" id="UP000243459">
    <property type="component" value="Chromosome 2"/>
</dbReference>